<sequence length="173" mass="19239">MMLLSSSTQVYFWNRIKNLVCPGPLVLTSGLFPVVSCTTRPRIMFEPCDKTAISTSDKFYIHSSHWLAKAQALSFVHARDSRSSRATFMPASAPVRPYVSSSCETYAAYGAKEVLFSIFDQGLRSKRSPLGWTSRDPLAVHGILRIRVYHAAIDLYAELPVPSPLSWVATRGP</sequence>
<accession>A0A9P3PPU3</accession>
<proteinExistence type="predicted"/>
<keyword evidence="2" id="KW-1185">Reference proteome</keyword>
<gene>
    <name evidence="1" type="ORF">LshimejAT787_0605410</name>
</gene>
<dbReference type="AlphaFoldDB" id="A0A9P3PPU3"/>
<dbReference type="Proteomes" id="UP001063166">
    <property type="component" value="Unassembled WGS sequence"/>
</dbReference>
<organism evidence="1 2">
    <name type="scientific">Lyophyllum shimeji</name>
    <name type="common">Hon-shimeji</name>
    <name type="synonym">Tricholoma shimeji</name>
    <dbReference type="NCBI Taxonomy" id="47721"/>
    <lineage>
        <taxon>Eukaryota</taxon>
        <taxon>Fungi</taxon>
        <taxon>Dikarya</taxon>
        <taxon>Basidiomycota</taxon>
        <taxon>Agaricomycotina</taxon>
        <taxon>Agaricomycetes</taxon>
        <taxon>Agaricomycetidae</taxon>
        <taxon>Agaricales</taxon>
        <taxon>Tricholomatineae</taxon>
        <taxon>Lyophyllaceae</taxon>
        <taxon>Lyophyllum</taxon>
    </lineage>
</organism>
<name>A0A9P3PPU3_LYOSH</name>
<evidence type="ECO:0000313" key="2">
    <source>
        <dbReference type="Proteomes" id="UP001063166"/>
    </source>
</evidence>
<dbReference type="EMBL" id="BRPK01000006">
    <property type="protein sequence ID" value="GLB39379.1"/>
    <property type="molecule type" value="Genomic_DNA"/>
</dbReference>
<protein>
    <submittedName>
        <fullName evidence="1">Uncharacterized protein</fullName>
    </submittedName>
</protein>
<reference evidence="1" key="1">
    <citation type="submission" date="2022-07" db="EMBL/GenBank/DDBJ databases">
        <title>The genome of Lyophyllum shimeji provides insight into the initial evolution of ectomycorrhizal fungal genome.</title>
        <authorList>
            <person name="Kobayashi Y."/>
            <person name="Shibata T."/>
            <person name="Hirakawa H."/>
            <person name="Shigenobu S."/>
            <person name="Nishiyama T."/>
            <person name="Yamada A."/>
            <person name="Hasebe M."/>
            <person name="Kawaguchi M."/>
        </authorList>
    </citation>
    <scope>NUCLEOTIDE SEQUENCE</scope>
    <source>
        <strain evidence="1">AT787</strain>
    </source>
</reference>
<evidence type="ECO:0000313" key="1">
    <source>
        <dbReference type="EMBL" id="GLB39379.1"/>
    </source>
</evidence>
<comment type="caution">
    <text evidence="1">The sequence shown here is derived from an EMBL/GenBank/DDBJ whole genome shotgun (WGS) entry which is preliminary data.</text>
</comment>